<comment type="similarity">
    <text evidence="1 3">Belongs to the PemK/MazF family.</text>
</comment>
<dbReference type="PANTHER" id="PTHR33988">
    <property type="entry name" value="ENDORIBONUCLEASE MAZF-RELATED"/>
    <property type="match status" value="1"/>
</dbReference>
<dbReference type="Gene3D" id="2.30.30.110">
    <property type="match status" value="1"/>
</dbReference>
<dbReference type="RefSeq" id="WP_239406795.1">
    <property type="nucleotide sequence ID" value="NZ_CP023994.1"/>
</dbReference>
<keyword evidence="2" id="KW-1277">Toxin-antitoxin system</keyword>
<evidence type="ECO:0000313" key="4">
    <source>
        <dbReference type="EMBL" id="AWR21614.1"/>
    </source>
</evidence>
<keyword evidence="5" id="KW-1185">Reference proteome</keyword>
<keyword evidence="3" id="KW-0255">Endonuclease</keyword>
<dbReference type="EMBL" id="CP023994">
    <property type="protein sequence ID" value="AWR21614.1"/>
    <property type="molecule type" value="Genomic_DNA"/>
</dbReference>
<evidence type="ECO:0000256" key="3">
    <source>
        <dbReference type="PIRNR" id="PIRNR033490"/>
    </source>
</evidence>
<accession>A0A2Z3RZW4</accession>
<name>A0A2Z3RZW4_9MICO</name>
<dbReference type="Proteomes" id="UP000246894">
    <property type="component" value="Chromosome"/>
</dbReference>
<organism evidence="4 5">
    <name type="scientific">Aurantimicrobium photophilum</name>
    <dbReference type="NCBI Taxonomy" id="1987356"/>
    <lineage>
        <taxon>Bacteria</taxon>
        <taxon>Bacillati</taxon>
        <taxon>Actinomycetota</taxon>
        <taxon>Actinomycetes</taxon>
        <taxon>Micrococcales</taxon>
        <taxon>Microbacteriaceae</taxon>
        <taxon>Aurantimicrobium</taxon>
    </lineage>
</organism>
<comment type="function">
    <text evidence="3">Toxic component of a type II toxin-antitoxin (TA) system.</text>
</comment>
<dbReference type="KEGG" id="aum:AURMO_01016"/>
<dbReference type="InterPro" id="IPR011067">
    <property type="entry name" value="Plasmid_toxin/cell-grow_inhib"/>
</dbReference>
<dbReference type="Pfam" id="PF02452">
    <property type="entry name" value="PemK_toxin"/>
    <property type="match status" value="1"/>
</dbReference>
<protein>
    <recommendedName>
        <fullName evidence="3">mRNA interferase</fullName>
        <ecNumber evidence="3">3.1.-.-</ecNumber>
    </recommendedName>
</protein>
<dbReference type="GO" id="GO:0016787">
    <property type="term" value="F:hydrolase activity"/>
    <property type="evidence" value="ECO:0007669"/>
    <property type="project" value="UniProtKB-KW"/>
</dbReference>
<dbReference type="GO" id="GO:0004521">
    <property type="term" value="F:RNA endonuclease activity"/>
    <property type="evidence" value="ECO:0007669"/>
    <property type="project" value="TreeGrafter"/>
</dbReference>
<gene>
    <name evidence="4" type="ORF">AURMO_01016</name>
</gene>
<evidence type="ECO:0000256" key="1">
    <source>
        <dbReference type="ARBA" id="ARBA00007521"/>
    </source>
</evidence>
<dbReference type="AlphaFoldDB" id="A0A2Z3RZW4"/>
<dbReference type="PIRSF" id="PIRSF033490">
    <property type="entry name" value="MazF"/>
    <property type="match status" value="1"/>
</dbReference>
<keyword evidence="3 4" id="KW-0378">Hydrolase</keyword>
<dbReference type="SUPFAM" id="SSF50118">
    <property type="entry name" value="Cell growth inhibitor/plasmid maintenance toxic component"/>
    <property type="match status" value="1"/>
</dbReference>
<dbReference type="GO" id="GO:0003677">
    <property type="term" value="F:DNA binding"/>
    <property type="evidence" value="ECO:0007669"/>
    <property type="project" value="InterPro"/>
</dbReference>
<evidence type="ECO:0000256" key="2">
    <source>
        <dbReference type="ARBA" id="ARBA00022649"/>
    </source>
</evidence>
<sequence length="119" mass="13092">MMKLGNQLLPGMVVWADLSPTQGREQSGRRPVLVVSSENYLSVVDTMAIVVPFTKKNRGWPNHVKSTGPTGLTVDSWIMTEQIRTISRDRILGVRGAVSPICLKTVRTWVGDFLGATLV</sequence>
<dbReference type="GO" id="GO:0006402">
    <property type="term" value="P:mRNA catabolic process"/>
    <property type="evidence" value="ECO:0007669"/>
    <property type="project" value="TreeGrafter"/>
</dbReference>
<dbReference type="GO" id="GO:0016075">
    <property type="term" value="P:rRNA catabolic process"/>
    <property type="evidence" value="ECO:0007669"/>
    <property type="project" value="TreeGrafter"/>
</dbReference>
<dbReference type="EC" id="3.1.-.-" evidence="3"/>
<evidence type="ECO:0000313" key="5">
    <source>
        <dbReference type="Proteomes" id="UP000246894"/>
    </source>
</evidence>
<dbReference type="InterPro" id="IPR003477">
    <property type="entry name" value="PemK-like"/>
</dbReference>
<proteinExistence type="inferred from homology"/>
<keyword evidence="3" id="KW-0540">Nuclease</keyword>
<reference evidence="4 5" key="1">
    <citation type="submission" date="2017-10" db="EMBL/GenBank/DDBJ databases">
        <title>Genome of an Actinobacterium that displays light-enhanced growth.</title>
        <authorList>
            <person name="Maresca J.A."/>
            <person name="Hempel P."/>
            <person name="Shevchenko O."/>
            <person name="Miller K.J."/>
            <person name="Hahn M.W."/>
        </authorList>
    </citation>
    <scope>NUCLEOTIDE SEQUENCE [LARGE SCALE GENOMIC DNA]</scope>
    <source>
        <strain evidence="4 5">MWH-Mo1</strain>
    </source>
</reference>